<dbReference type="EMBL" id="UFSZ01000001">
    <property type="protein sequence ID" value="SUV18225.1"/>
    <property type="molecule type" value="Genomic_DNA"/>
</dbReference>
<feature type="transmembrane region" description="Helical" evidence="1">
    <location>
        <begin position="207"/>
        <end position="230"/>
    </location>
</feature>
<protein>
    <submittedName>
        <fullName evidence="6">Bifunctional diguanylate cyclase/phosphodiesterase</fullName>
    </submittedName>
    <submittedName>
        <fullName evidence="7">PAS/PAC sensor-containing diguanylate cyclase/phosphodiesterase</fullName>
        <ecNumber evidence="7">3.1.4.52</ecNumber>
    </submittedName>
</protein>
<dbReference type="CDD" id="cd00130">
    <property type="entry name" value="PAS"/>
    <property type="match status" value="1"/>
</dbReference>
<feature type="transmembrane region" description="Helical" evidence="1">
    <location>
        <begin position="6"/>
        <end position="24"/>
    </location>
</feature>
<dbReference type="PANTHER" id="PTHR44757:SF2">
    <property type="entry name" value="BIOFILM ARCHITECTURE MAINTENANCE PROTEIN MBAA"/>
    <property type="match status" value="1"/>
</dbReference>
<dbReference type="NCBIfam" id="TIGR00229">
    <property type="entry name" value="sensory_box"/>
    <property type="match status" value="1"/>
</dbReference>
<dbReference type="PROSITE" id="PS50112">
    <property type="entry name" value="PAS"/>
    <property type="match status" value="1"/>
</dbReference>
<dbReference type="InterPro" id="IPR052155">
    <property type="entry name" value="Biofilm_reg_signaling"/>
</dbReference>
<evidence type="ECO:0000259" key="5">
    <source>
        <dbReference type="PROSITE" id="PS50887"/>
    </source>
</evidence>
<dbReference type="NCBIfam" id="TIGR00254">
    <property type="entry name" value="GGDEF"/>
    <property type="match status" value="1"/>
</dbReference>
<name>A0A2S0JY72_LYSSH</name>
<dbReference type="GeneID" id="48275954"/>
<dbReference type="Proteomes" id="UP000255295">
    <property type="component" value="Unassembled WGS sequence"/>
</dbReference>
<gene>
    <name evidence="7" type="primary">gmr_2</name>
    <name evidence="6" type="ORF">LS41612_07040</name>
    <name evidence="7" type="ORF">NCTC10338_03348</name>
</gene>
<dbReference type="Pfam" id="PF08448">
    <property type="entry name" value="PAS_4"/>
    <property type="match status" value="1"/>
</dbReference>
<evidence type="ECO:0000259" key="4">
    <source>
        <dbReference type="PROSITE" id="PS50883"/>
    </source>
</evidence>
<dbReference type="PROSITE" id="PS50883">
    <property type="entry name" value="EAL"/>
    <property type="match status" value="1"/>
</dbReference>
<feature type="transmembrane region" description="Helical" evidence="1">
    <location>
        <begin position="182"/>
        <end position="201"/>
    </location>
</feature>
<dbReference type="RefSeq" id="WP_024363224.1">
    <property type="nucleotide sequence ID" value="NZ_BJNS01000055.1"/>
</dbReference>
<keyword evidence="1" id="KW-0472">Membrane</keyword>
<sequence>MFFIFLLLLSGIPICVGITILVLFKKNKLSKIIFLFLLLASFWHIDVSFLYAVQLFSQETIMFFFKLFRFGSIMLTPTIFYVGYTIVQEMLPSEYQKKWGSIVNRTTVFISYAFALFVYIIGWSSKSIRGLERIQIDTSVFYFPVDGELSWIFNFNVFLFIITIIICLLISLDVQHKSERSFLFYFTIFTSIGFAIGYLNMFPTSRLYPSSIAILVFAISILILSSRMHLEIVNNMNKKLYEQKQFLFRVIDLNPNYIYAQDESGRYTLMNKSYAQLMGMSFQDMIGKTDGDLLADFTDGEECNNPDNTFKLPEKYFIKEEAITSASGEVVWVQTVKVPININDSATLLAVSTDITERKRYEDEIKFQANHDALTGLPNRRMFNEDLIALLEQAKLEGSQNAILFFDLDRFKYINDSLGHDVGDLLLIEVSRRIEILLKEKHSKAMIYRLGGDEFTILLPDYDATESERFAKDLLCQFNTAFWIDGSEYFITPSIGISTFPNDGYDANTLIKHADTAMYYVKERGKNNYQLFTSEMQQHFYRKMMIEKQLRTALDNEEFELYYQPIIDVKTNEIIAMESLIRWNNEVLGQVTPDEFISVMEETGMIIPIGKWILTTAIAQTARWHNETNKPLKISINVSVKQLLESTFVENVKQAIENASFDASYVVLEITESIAMYAESMIEKLYALKKLGISLSMDDFGTGYSSLSYLNKYPLDSLKIDKSFVIGMNQDDENKALVKTIIAIAKQLDLKVIAEGVEGAEEYEFLAEIGCDYAQGYLFSRPLPVAALKAQWLTIN</sequence>
<feature type="domain" description="EAL" evidence="4">
    <location>
        <begin position="543"/>
        <end position="796"/>
    </location>
</feature>
<dbReference type="InterPro" id="IPR000700">
    <property type="entry name" value="PAS-assoc_C"/>
</dbReference>
<dbReference type="Gene3D" id="3.30.450.20">
    <property type="entry name" value="PAS domain"/>
    <property type="match status" value="1"/>
</dbReference>
<dbReference type="InterPro" id="IPR000014">
    <property type="entry name" value="PAS"/>
</dbReference>
<evidence type="ECO:0000259" key="2">
    <source>
        <dbReference type="PROSITE" id="PS50112"/>
    </source>
</evidence>
<dbReference type="AlphaFoldDB" id="A0A2S0JY72"/>
<dbReference type="PANTHER" id="PTHR44757">
    <property type="entry name" value="DIGUANYLATE CYCLASE DGCP"/>
    <property type="match status" value="1"/>
</dbReference>
<dbReference type="CDD" id="cd01949">
    <property type="entry name" value="GGDEF"/>
    <property type="match status" value="1"/>
</dbReference>
<evidence type="ECO:0000259" key="3">
    <source>
        <dbReference type="PROSITE" id="PS50113"/>
    </source>
</evidence>
<dbReference type="SUPFAM" id="SSF55785">
    <property type="entry name" value="PYP-like sensor domain (PAS domain)"/>
    <property type="match status" value="1"/>
</dbReference>
<dbReference type="SMART" id="SM00052">
    <property type="entry name" value="EAL"/>
    <property type="match status" value="1"/>
</dbReference>
<feature type="domain" description="GGDEF" evidence="5">
    <location>
        <begin position="399"/>
        <end position="534"/>
    </location>
</feature>
<feature type="transmembrane region" description="Helical" evidence="1">
    <location>
        <begin position="108"/>
        <end position="125"/>
    </location>
</feature>
<dbReference type="InterPro" id="IPR000160">
    <property type="entry name" value="GGDEF_dom"/>
</dbReference>
<dbReference type="Gene3D" id="3.30.70.270">
    <property type="match status" value="1"/>
</dbReference>
<reference evidence="6 8" key="1">
    <citation type="submission" date="2017-03" db="EMBL/GenBank/DDBJ databases">
        <title>The whole genome sequencing and assembly of Lysinibacillus sphaericus DSM 28T strain.</title>
        <authorList>
            <person name="Lee Y.-J."/>
            <person name="Yi H."/>
            <person name="Bahn Y.-S."/>
            <person name="Kim J.F."/>
            <person name="Lee D.-W."/>
        </authorList>
    </citation>
    <scope>NUCLEOTIDE SEQUENCE [LARGE SCALE GENOMIC DNA]</scope>
    <source>
        <strain evidence="6 8">DSM 28</strain>
    </source>
</reference>
<feature type="domain" description="PAS" evidence="2">
    <location>
        <begin position="243"/>
        <end position="302"/>
    </location>
</feature>
<keyword evidence="7" id="KW-0378">Hydrolase</keyword>
<dbReference type="PROSITE" id="PS50887">
    <property type="entry name" value="GGDEF"/>
    <property type="match status" value="1"/>
</dbReference>
<dbReference type="InterPro" id="IPR035919">
    <property type="entry name" value="EAL_sf"/>
</dbReference>
<evidence type="ECO:0000313" key="9">
    <source>
        <dbReference type="Proteomes" id="UP000255295"/>
    </source>
</evidence>
<feature type="domain" description="PAC" evidence="3">
    <location>
        <begin position="317"/>
        <end position="367"/>
    </location>
</feature>
<feature type="transmembrane region" description="Helical" evidence="1">
    <location>
        <begin position="68"/>
        <end position="87"/>
    </location>
</feature>
<reference evidence="7 9" key="2">
    <citation type="submission" date="2018-06" db="EMBL/GenBank/DDBJ databases">
        <authorList>
            <consortium name="Pathogen Informatics"/>
            <person name="Doyle S."/>
        </authorList>
    </citation>
    <scope>NUCLEOTIDE SEQUENCE [LARGE SCALE GENOMIC DNA]</scope>
    <source>
        <strain evidence="7 9">NCTC10338</strain>
    </source>
</reference>
<dbReference type="InterPro" id="IPR035965">
    <property type="entry name" value="PAS-like_dom_sf"/>
</dbReference>
<evidence type="ECO:0000313" key="8">
    <source>
        <dbReference type="Proteomes" id="UP000238825"/>
    </source>
</evidence>
<dbReference type="SUPFAM" id="SSF55073">
    <property type="entry name" value="Nucleotide cyclase"/>
    <property type="match status" value="1"/>
</dbReference>
<dbReference type="SMART" id="SM00267">
    <property type="entry name" value="GGDEF"/>
    <property type="match status" value="1"/>
</dbReference>
<evidence type="ECO:0000313" key="6">
    <source>
        <dbReference type="EMBL" id="AVK96019.1"/>
    </source>
</evidence>
<dbReference type="GO" id="GO:0071111">
    <property type="term" value="F:cyclic-guanylate-specific phosphodiesterase activity"/>
    <property type="evidence" value="ECO:0007669"/>
    <property type="project" value="UniProtKB-EC"/>
</dbReference>
<proteinExistence type="predicted"/>
<evidence type="ECO:0000256" key="1">
    <source>
        <dbReference type="SAM" id="Phobius"/>
    </source>
</evidence>
<dbReference type="InterPro" id="IPR013656">
    <property type="entry name" value="PAS_4"/>
</dbReference>
<dbReference type="InterPro" id="IPR043128">
    <property type="entry name" value="Rev_trsase/Diguanyl_cyclase"/>
</dbReference>
<keyword evidence="1" id="KW-0812">Transmembrane</keyword>
<dbReference type="PROSITE" id="PS50113">
    <property type="entry name" value="PAC"/>
    <property type="match status" value="1"/>
</dbReference>
<dbReference type="Proteomes" id="UP000238825">
    <property type="component" value="Chromosome"/>
</dbReference>
<evidence type="ECO:0000313" key="7">
    <source>
        <dbReference type="EMBL" id="SUV18225.1"/>
    </source>
</evidence>
<feature type="transmembrane region" description="Helical" evidence="1">
    <location>
        <begin position="33"/>
        <end position="56"/>
    </location>
</feature>
<dbReference type="EMBL" id="CP019980">
    <property type="protein sequence ID" value="AVK96019.1"/>
    <property type="molecule type" value="Genomic_DNA"/>
</dbReference>
<dbReference type="CDD" id="cd01948">
    <property type="entry name" value="EAL"/>
    <property type="match status" value="1"/>
</dbReference>
<dbReference type="Gene3D" id="3.20.20.450">
    <property type="entry name" value="EAL domain"/>
    <property type="match status" value="1"/>
</dbReference>
<dbReference type="EC" id="3.1.4.52" evidence="7"/>
<accession>A0A2S0JY72</accession>
<dbReference type="InterPro" id="IPR001633">
    <property type="entry name" value="EAL_dom"/>
</dbReference>
<organism evidence="6 8">
    <name type="scientific">Lysinibacillus sphaericus</name>
    <name type="common">Bacillus sphaericus</name>
    <dbReference type="NCBI Taxonomy" id="1421"/>
    <lineage>
        <taxon>Bacteria</taxon>
        <taxon>Bacillati</taxon>
        <taxon>Bacillota</taxon>
        <taxon>Bacilli</taxon>
        <taxon>Bacillales</taxon>
        <taxon>Bacillaceae</taxon>
        <taxon>Lysinibacillus</taxon>
    </lineage>
</organism>
<dbReference type="Pfam" id="PF00990">
    <property type="entry name" value="GGDEF"/>
    <property type="match status" value="1"/>
</dbReference>
<dbReference type="Pfam" id="PF00563">
    <property type="entry name" value="EAL"/>
    <property type="match status" value="1"/>
</dbReference>
<keyword evidence="1" id="KW-1133">Transmembrane helix</keyword>
<dbReference type="InterPro" id="IPR029787">
    <property type="entry name" value="Nucleotide_cyclase"/>
</dbReference>
<feature type="transmembrane region" description="Helical" evidence="1">
    <location>
        <begin position="151"/>
        <end position="170"/>
    </location>
</feature>
<dbReference type="SUPFAM" id="SSF141868">
    <property type="entry name" value="EAL domain-like"/>
    <property type="match status" value="1"/>
</dbReference>